<evidence type="ECO:0000256" key="2">
    <source>
        <dbReference type="ARBA" id="ARBA00023125"/>
    </source>
</evidence>
<keyword evidence="1" id="KW-0805">Transcription regulation</keyword>
<accession>A0A3D9UE05</accession>
<comment type="caution">
    <text evidence="6">The sequence shown here is derived from an EMBL/GenBank/DDBJ whole genome shotgun (WGS) entry which is preliminary data.</text>
</comment>
<dbReference type="InterPro" id="IPR012318">
    <property type="entry name" value="HTH_CRP"/>
</dbReference>
<feature type="domain" description="HTH crp-type" evidence="5">
    <location>
        <begin position="150"/>
        <end position="216"/>
    </location>
</feature>
<organism evidence="6 7">
    <name type="scientific">Xenorhabdus cabanillasii</name>
    <dbReference type="NCBI Taxonomy" id="351673"/>
    <lineage>
        <taxon>Bacteria</taxon>
        <taxon>Pseudomonadati</taxon>
        <taxon>Pseudomonadota</taxon>
        <taxon>Gammaproteobacteria</taxon>
        <taxon>Enterobacterales</taxon>
        <taxon>Morganellaceae</taxon>
        <taxon>Xenorhabdus</taxon>
    </lineage>
</organism>
<keyword evidence="7" id="KW-1185">Reference proteome</keyword>
<dbReference type="InterPro" id="IPR000595">
    <property type="entry name" value="cNMP-bd_dom"/>
</dbReference>
<evidence type="ECO:0000313" key="6">
    <source>
        <dbReference type="EMBL" id="REF27728.1"/>
    </source>
</evidence>
<feature type="domain" description="Cyclic nucleotide-binding" evidence="4">
    <location>
        <begin position="36"/>
        <end position="137"/>
    </location>
</feature>
<name>A0A3D9UE05_9GAMM</name>
<dbReference type="CDD" id="cd00038">
    <property type="entry name" value="CAP_ED"/>
    <property type="match status" value="1"/>
</dbReference>
<dbReference type="Pfam" id="PF00027">
    <property type="entry name" value="cNMP_binding"/>
    <property type="match status" value="1"/>
</dbReference>
<dbReference type="Gene3D" id="2.60.120.10">
    <property type="entry name" value="Jelly Rolls"/>
    <property type="match status" value="1"/>
</dbReference>
<evidence type="ECO:0000256" key="1">
    <source>
        <dbReference type="ARBA" id="ARBA00023015"/>
    </source>
</evidence>
<keyword evidence="3" id="KW-0804">Transcription</keyword>
<dbReference type="InterPro" id="IPR036388">
    <property type="entry name" value="WH-like_DNA-bd_sf"/>
</dbReference>
<dbReference type="PROSITE" id="PS50042">
    <property type="entry name" value="CNMP_BINDING_3"/>
    <property type="match status" value="1"/>
</dbReference>
<reference evidence="6 7" key="1">
    <citation type="submission" date="2018-08" db="EMBL/GenBank/DDBJ databases">
        <title>Genomic Encyclopedia of Archaeal and Bacterial Type Strains, Phase II (KMG-II): from individual species to whole genera.</title>
        <authorList>
            <person name="Goeker M."/>
        </authorList>
    </citation>
    <scope>NUCLEOTIDE SEQUENCE [LARGE SCALE GENOMIC DNA]</scope>
    <source>
        <strain evidence="6 7">DSM 17905</strain>
    </source>
</reference>
<dbReference type="InterPro" id="IPR014710">
    <property type="entry name" value="RmlC-like_jellyroll"/>
</dbReference>
<dbReference type="EMBL" id="QTUB01000001">
    <property type="protein sequence ID" value="REF27728.1"/>
    <property type="molecule type" value="Genomic_DNA"/>
</dbReference>
<evidence type="ECO:0000256" key="3">
    <source>
        <dbReference type="ARBA" id="ARBA00023163"/>
    </source>
</evidence>
<protein>
    <submittedName>
        <fullName evidence="6">CRP-like cAMP-binding protein</fullName>
    </submittedName>
</protein>
<evidence type="ECO:0000259" key="4">
    <source>
        <dbReference type="PROSITE" id="PS50042"/>
    </source>
</evidence>
<dbReference type="SUPFAM" id="SSF51206">
    <property type="entry name" value="cAMP-binding domain-like"/>
    <property type="match status" value="1"/>
</dbReference>
<dbReference type="Proteomes" id="UP000256294">
    <property type="component" value="Unassembled WGS sequence"/>
</dbReference>
<dbReference type="RefSeq" id="WP_115826698.1">
    <property type="nucleotide sequence ID" value="NZ_QTUB01000001.1"/>
</dbReference>
<dbReference type="GO" id="GO:0006355">
    <property type="term" value="P:regulation of DNA-templated transcription"/>
    <property type="evidence" value="ECO:0007669"/>
    <property type="project" value="InterPro"/>
</dbReference>
<keyword evidence="2" id="KW-0238">DNA-binding</keyword>
<evidence type="ECO:0000259" key="5">
    <source>
        <dbReference type="PROSITE" id="PS51063"/>
    </source>
</evidence>
<dbReference type="AlphaFoldDB" id="A0A3D9UE05"/>
<evidence type="ECO:0000313" key="7">
    <source>
        <dbReference type="Proteomes" id="UP000256294"/>
    </source>
</evidence>
<dbReference type="PROSITE" id="PS51063">
    <property type="entry name" value="HTH_CRP_2"/>
    <property type="match status" value="1"/>
</dbReference>
<proteinExistence type="predicted"/>
<sequence>MKSIRRPLSVDHFVSKYNLQSFFPEALLSTARLIGMDKNKSIVTQNHRLSFLYCLVEGRLQVEYYDLDGRTVVFSIQEPLSLTGDLELLYGEEKRTVSTVKALCASQLLSFPATAVREYGYNNPVFLRFICSNLSRKLFDASQSKTTVTITSENKLRRYLVTQFQLYGKSFTLEKRETLASMLGISVRQLNRSLSELVRVEVISLKNRTLHIINHDLL</sequence>
<dbReference type="InterPro" id="IPR036390">
    <property type="entry name" value="WH_DNA-bd_sf"/>
</dbReference>
<gene>
    <name evidence="6" type="ORF">BDD26_2542</name>
</gene>
<dbReference type="SUPFAM" id="SSF46785">
    <property type="entry name" value="Winged helix' DNA-binding domain"/>
    <property type="match status" value="1"/>
</dbReference>
<dbReference type="Gene3D" id="1.10.10.10">
    <property type="entry name" value="Winged helix-like DNA-binding domain superfamily/Winged helix DNA-binding domain"/>
    <property type="match status" value="1"/>
</dbReference>
<dbReference type="InterPro" id="IPR018490">
    <property type="entry name" value="cNMP-bd_dom_sf"/>
</dbReference>
<dbReference type="GO" id="GO:0003677">
    <property type="term" value="F:DNA binding"/>
    <property type="evidence" value="ECO:0007669"/>
    <property type="project" value="UniProtKB-KW"/>
</dbReference>